<reference evidence="2" key="1">
    <citation type="journal article" date="2020" name="Nature">
        <title>Giant virus diversity and host interactions through global metagenomics.</title>
        <authorList>
            <person name="Schulz F."/>
            <person name="Roux S."/>
            <person name="Paez-Espino D."/>
            <person name="Jungbluth S."/>
            <person name="Walsh D.A."/>
            <person name="Denef V.J."/>
            <person name="McMahon K.D."/>
            <person name="Konstantinidis K.T."/>
            <person name="Eloe-Fadrosh E.A."/>
            <person name="Kyrpides N.C."/>
            <person name="Woyke T."/>
        </authorList>
    </citation>
    <scope>NUCLEOTIDE SEQUENCE</scope>
    <source>
        <strain evidence="2">GVMAG-S-1004661-13</strain>
    </source>
</reference>
<accession>A0A6C0AC97</accession>
<feature type="transmembrane region" description="Helical" evidence="1">
    <location>
        <begin position="57"/>
        <end position="75"/>
    </location>
</feature>
<evidence type="ECO:0000256" key="1">
    <source>
        <dbReference type="SAM" id="Phobius"/>
    </source>
</evidence>
<keyword evidence="1" id="KW-0812">Transmembrane</keyword>
<dbReference type="AlphaFoldDB" id="A0A6C0AC97"/>
<protein>
    <submittedName>
        <fullName evidence="2">Uncharacterized protein</fullName>
    </submittedName>
</protein>
<organism evidence="2">
    <name type="scientific">viral metagenome</name>
    <dbReference type="NCBI Taxonomy" id="1070528"/>
    <lineage>
        <taxon>unclassified sequences</taxon>
        <taxon>metagenomes</taxon>
        <taxon>organismal metagenomes</taxon>
    </lineage>
</organism>
<name>A0A6C0AC97_9ZZZZ</name>
<evidence type="ECO:0000313" key="2">
    <source>
        <dbReference type="EMBL" id="QHS77292.1"/>
    </source>
</evidence>
<keyword evidence="1" id="KW-1133">Transmembrane helix</keyword>
<sequence>MKDFCRSTCYVSIVLFIAMMYLTLKTGKDVDSDKFIKTLSQPLQEEYRLRVLERRSLYLRGYGLGLLLSGVYLVYSLYIKDDIVSKVQVVCTTGFITFLIAYLYYILSKKQPLMVTLLDTEEQKQEWYNIYKKMQFNYHIGMALGLGAIISFTHSVC</sequence>
<dbReference type="EMBL" id="MN740544">
    <property type="protein sequence ID" value="QHS77292.1"/>
    <property type="molecule type" value="Genomic_DNA"/>
</dbReference>
<feature type="transmembrane region" description="Helical" evidence="1">
    <location>
        <begin position="87"/>
        <end position="107"/>
    </location>
</feature>
<proteinExistence type="predicted"/>
<feature type="transmembrane region" description="Helical" evidence="1">
    <location>
        <begin position="7"/>
        <end position="24"/>
    </location>
</feature>
<feature type="transmembrane region" description="Helical" evidence="1">
    <location>
        <begin position="136"/>
        <end position="156"/>
    </location>
</feature>
<keyword evidence="1" id="KW-0472">Membrane</keyword>